<evidence type="ECO:0000313" key="5">
    <source>
        <dbReference type="Proteomes" id="UP000175993"/>
    </source>
</evidence>
<dbReference type="Pfam" id="PF00264">
    <property type="entry name" value="Tyrosinase"/>
    <property type="match status" value="1"/>
</dbReference>
<dbReference type="SUPFAM" id="SSF48056">
    <property type="entry name" value="Di-copper centre-containing domain"/>
    <property type="match status" value="1"/>
</dbReference>
<dbReference type="PANTHER" id="PTHR11474">
    <property type="entry name" value="TYROSINASE FAMILY MEMBER"/>
    <property type="match status" value="1"/>
</dbReference>
<dbReference type="AlphaFoldDB" id="A0ABD6GFY7"/>
<dbReference type="EMBL" id="MBEV02000006">
    <property type="protein sequence ID" value="MUP05621.1"/>
    <property type="molecule type" value="Genomic_DNA"/>
</dbReference>
<dbReference type="PRINTS" id="PR00092">
    <property type="entry name" value="TYROSINASE"/>
</dbReference>
<organism evidence="4 5">
    <name type="scientific">Agrobacterium vitis</name>
    <name type="common">Rhizobium vitis</name>
    <dbReference type="NCBI Taxonomy" id="373"/>
    <lineage>
        <taxon>Bacteria</taxon>
        <taxon>Pseudomonadati</taxon>
        <taxon>Pseudomonadota</taxon>
        <taxon>Alphaproteobacteria</taxon>
        <taxon>Hyphomicrobiales</taxon>
        <taxon>Rhizobiaceae</taxon>
        <taxon>Rhizobium/Agrobacterium group</taxon>
        <taxon>Agrobacterium</taxon>
    </lineage>
</organism>
<dbReference type="InterPro" id="IPR008922">
    <property type="entry name" value="Di-copper_centre_dom_sf"/>
</dbReference>
<evidence type="ECO:0000259" key="3">
    <source>
        <dbReference type="PROSITE" id="PS00498"/>
    </source>
</evidence>
<accession>A0ABD6GFY7</accession>
<name>A0ABD6GFY7_AGRVI</name>
<sequence length="503" mass="55344">MIDRRTLLLTSMSAAIASLIAPKGSRAAPSYVRYNVASDKGKEMLKVYTSAVQEMKSWKDTDPRSWTFQWYIHASPASKDTEIKKVFGTSSSKEKALAEASWYTCQPHAPQANGTKTQPDYFLPWHRLYVLQLENIVRQVTQNDAFTLPYWDYTNAKYYAIPEEFRDPSSPLYKQNRNINNGKGYANVNGGQPINQYYLEKNLPNPLALPVMQGNEYSDFCNTLDYGLHGNVHDLTGNSTNMGYVPTAAGDPVFWMHHCNIDRIWSNWNALGGKNPSQTDGIDWSTVKFTFVAPDGTALVADLSSVSNPATLPYTYDSLPQPVSANLQLVADSAAATSPLTLMSSAPSHGEHTQTMKMDSHALIKLGQTATTVTLKPAAATTAKNQNRLTALKTGREKARIYVVLKAVMVARNPNTLYMINLTLAGQKDKRFVGYLNFFAATHADTNASHGDSSVLFDITDLVPKADLDGLTLQDATVTLEPIGEPEAGSDPTIMGGIELQIR</sequence>
<evidence type="ECO:0000313" key="4">
    <source>
        <dbReference type="EMBL" id="MUP05621.1"/>
    </source>
</evidence>
<gene>
    <name evidence="4" type="ORF">BBI04_012490</name>
</gene>
<evidence type="ECO:0000256" key="2">
    <source>
        <dbReference type="ARBA" id="ARBA00023008"/>
    </source>
</evidence>
<feature type="domain" description="Tyrosinase copper-binding" evidence="3">
    <location>
        <begin position="251"/>
        <end position="262"/>
    </location>
</feature>
<dbReference type="GO" id="GO:0046872">
    <property type="term" value="F:metal ion binding"/>
    <property type="evidence" value="ECO:0007669"/>
    <property type="project" value="UniProtKB-KW"/>
</dbReference>
<protein>
    <recommendedName>
        <fullName evidence="3">Tyrosinase copper-binding domain-containing protein</fullName>
    </recommendedName>
</protein>
<dbReference type="InterPro" id="IPR050316">
    <property type="entry name" value="Tyrosinase/Hemocyanin"/>
</dbReference>
<dbReference type="Gene3D" id="1.10.1280.10">
    <property type="entry name" value="Di-copper center containing domain from catechol oxidase"/>
    <property type="match status" value="1"/>
</dbReference>
<evidence type="ECO:0000256" key="1">
    <source>
        <dbReference type="ARBA" id="ARBA00022723"/>
    </source>
</evidence>
<dbReference type="Proteomes" id="UP000175993">
    <property type="component" value="Unassembled WGS sequence"/>
</dbReference>
<proteinExistence type="predicted"/>
<keyword evidence="2" id="KW-0186">Copper</keyword>
<keyword evidence="1" id="KW-0479">Metal-binding</keyword>
<dbReference type="InterPro" id="IPR002227">
    <property type="entry name" value="Tyrosinase_Cu-bd"/>
</dbReference>
<reference evidence="4 5" key="1">
    <citation type="submission" date="2019-11" db="EMBL/GenBank/DDBJ databases">
        <title>Whole-genome sequencing of Allorhizobium vitis.</title>
        <authorList>
            <person name="Gan H.M."/>
            <person name="Savka M.A."/>
        </authorList>
    </citation>
    <scope>NUCLEOTIDE SEQUENCE [LARGE SCALE GENOMIC DNA]</scope>
    <source>
        <strain evidence="4 5">AB4</strain>
    </source>
</reference>
<dbReference type="RefSeq" id="WP_081344284.1">
    <property type="nucleotide sequence ID" value="NZ_CP118259.1"/>
</dbReference>
<comment type="caution">
    <text evidence="4">The sequence shown here is derived from an EMBL/GenBank/DDBJ whole genome shotgun (WGS) entry which is preliminary data.</text>
</comment>
<dbReference type="PROSITE" id="PS00498">
    <property type="entry name" value="TYROSINASE_2"/>
    <property type="match status" value="1"/>
</dbReference>
<dbReference type="PANTHER" id="PTHR11474:SF76">
    <property type="entry name" value="SHKT DOMAIN-CONTAINING PROTEIN"/>
    <property type="match status" value="1"/>
</dbReference>